<accession>A0ABM9I9T3</accession>
<keyword evidence="2" id="KW-0614">Plasmid</keyword>
<reference evidence="2 3" key="1">
    <citation type="submission" date="2023-03" db="EMBL/GenBank/DDBJ databases">
        <authorList>
            <person name="Pearce D."/>
        </authorList>
    </citation>
    <scope>NUCLEOTIDE SEQUENCE [LARGE SCALE GENOMIC DNA]</scope>
    <source>
        <strain evidence="2">Msz</strain>
        <plasmid evidence="2 3">MSZNORminor</plasmid>
    </source>
</reference>
<dbReference type="Proteomes" id="UP001162030">
    <property type="component" value="Plasmid MSZNORminor"/>
</dbReference>
<dbReference type="EMBL" id="OX458334">
    <property type="protein sequence ID" value="CAI8982078.1"/>
    <property type="molecule type" value="Genomic_DNA"/>
</dbReference>
<keyword evidence="3" id="KW-1185">Reference proteome</keyword>
<evidence type="ECO:0000313" key="3">
    <source>
        <dbReference type="Proteomes" id="UP001162030"/>
    </source>
</evidence>
<dbReference type="RefSeq" id="WP_281015936.1">
    <property type="nucleotide sequence ID" value="NZ_OX458334.1"/>
</dbReference>
<evidence type="ECO:0000313" key="2">
    <source>
        <dbReference type="EMBL" id="CAI8982078.1"/>
    </source>
</evidence>
<protein>
    <submittedName>
        <fullName evidence="2">Uncharacterized protein</fullName>
    </submittedName>
</protein>
<sequence length="237" mass="26587">MLFLRIKNRNRKRADGRPWAEARVIRKTRKFGQVIEDRGISTKRPVLVTGAHASGKTYWLERLRANAGRVWPGIGAEPLHLAATRPLSAWTDVKHLELWWAGRENCDDDRHWSKLKAWERVDALPLYLQETGAVLFVDDAHGLSGRKLKVAQECVRAAKVWVMAAADEGRIAPGLRKDVMAAEPQIFRLDTEVAYDATPILMWILITLAFAAGSWELGMALAGLKFLGSGRRAAKQT</sequence>
<geneLocation type="plasmid" evidence="2 3">
    <name>MSZNORminor</name>
</geneLocation>
<gene>
    <name evidence="2" type="ORF">MSZNOR_P0019</name>
</gene>
<name>A0ABM9I9T3_9GAMM</name>
<keyword evidence="1" id="KW-1133">Transmembrane helix</keyword>
<proteinExistence type="predicted"/>
<evidence type="ECO:0000256" key="1">
    <source>
        <dbReference type="SAM" id="Phobius"/>
    </source>
</evidence>
<keyword evidence="1" id="KW-0812">Transmembrane</keyword>
<feature type="transmembrane region" description="Helical" evidence="1">
    <location>
        <begin position="200"/>
        <end position="227"/>
    </location>
</feature>
<organism evidence="2 3">
    <name type="scientific">Methylocaldum szegediense</name>
    <dbReference type="NCBI Taxonomy" id="73780"/>
    <lineage>
        <taxon>Bacteria</taxon>
        <taxon>Pseudomonadati</taxon>
        <taxon>Pseudomonadota</taxon>
        <taxon>Gammaproteobacteria</taxon>
        <taxon>Methylococcales</taxon>
        <taxon>Methylococcaceae</taxon>
        <taxon>Methylocaldum</taxon>
    </lineage>
</organism>
<keyword evidence="1" id="KW-0472">Membrane</keyword>